<dbReference type="Proteomes" id="UP001549104">
    <property type="component" value="Unassembled WGS sequence"/>
</dbReference>
<proteinExistence type="predicted"/>
<dbReference type="RefSeq" id="WP_354314691.1">
    <property type="nucleotide sequence ID" value="NZ_JBEPME010000008.1"/>
</dbReference>
<reference evidence="1 2" key="1">
    <citation type="submission" date="2024-06" db="EMBL/GenBank/DDBJ databases">
        <title>Sorghum-associated microbial communities from plants grown in Nebraska, USA.</title>
        <authorList>
            <person name="Schachtman D."/>
        </authorList>
    </citation>
    <scope>NUCLEOTIDE SEQUENCE [LARGE SCALE GENOMIC DNA]</scope>
    <source>
        <strain evidence="1 2">1288</strain>
    </source>
</reference>
<evidence type="ECO:0000313" key="2">
    <source>
        <dbReference type="Proteomes" id="UP001549104"/>
    </source>
</evidence>
<name>A0ABV2KDR3_SPOPS</name>
<evidence type="ECO:0000313" key="1">
    <source>
        <dbReference type="EMBL" id="MET3659195.1"/>
    </source>
</evidence>
<organism evidence="1 2">
    <name type="scientific">Sporosarcina psychrophila</name>
    <name type="common">Bacillus psychrophilus</name>
    <dbReference type="NCBI Taxonomy" id="1476"/>
    <lineage>
        <taxon>Bacteria</taxon>
        <taxon>Bacillati</taxon>
        <taxon>Bacillota</taxon>
        <taxon>Bacilli</taxon>
        <taxon>Bacillales</taxon>
        <taxon>Caryophanaceae</taxon>
        <taxon>Sporosarcina</taxon>
    </lineage>
</organism>
<protein>
    <submittedName>
        <fullName evidence="1">Uncharacterized protein</fullName>
    </submittedName>
</protein>
<comment type="caution">
    <text evidence="1">The sequence shown here is derived from an EMBL/GenBank/DDBJ whole genome shotgun (WGS) entry which is preliminary data.</text>
</comment>
<gene>
    <name evidence="1" type="ORF">ABIC55_004315</name>
</gene>
<keyword evidence="2" id="KW-1185">Reference proteome</keyword>
<accession>A0ABV2KDR3</accession>
<sequence length="42" mass="4700">MVIPTTMLGTLLACEDRIEFSYILVDGPNLLYELGVLSFSYT</sequence>
<dbReference type="EMBL" id="JBEPME010000008">
    <property type="protein sequence ID" value="MET3659195.1"/>
    <property type="molecule type" value="Genomic_DNA"/>
</dbReference>